<feature type="region of interest" description="Disordered" evidence="1">
    <location>
        <begin position="49"/>
        <end position="76"/>
    </location>
</feature>
<organism evidence="3 4">
    <name type="scientific">Pseudo-nitzschia multistriata</name>
    <dbReference type="NCBI Taxonomy" id="183589"/>
    <lineage>
        <taxon>Eukaryota</taxon>
        <taxon>Sar</taxon>
        <taxon>Stramenopiles</taxon>
        <taxon>Ochrophyta</taxon>
        <taxon>Bacillariophyta</taxon>
        <taxon>Bacillariophyceae</taxon>
        <taxon>Bacillariophycidae</taxon>
        <taxon>Bacillariales</taxon>
        <taxon>Bacillariaceae</taxon>
        <taxon>Pseudo-nitzschia</taxon>
    </lineage>
</organism>
<dbReference type="OrthoDB" id="10515176at2759"/>
<evidence type="ECO:0000256" key="1">
    <source>
        <dbReference type="SAM" id="MobiDB-lite"/>
    </source>
</evidence>
<evidence type="ECO:0000313" key="4">
    <source>
        <dbReference type="Proteomes" id="UP000291116"/>
    </source>
</evidence>
<protein>
    <recommendedName>
        <fullName evidence="5">Plastid lipid-associated protein/fibrillin conserved domain-containing protein</fullName>
    </recommendedName>
</protein>
<feature type="chain" id="PRO_5019363746" description="Plastid lipid-associated protein/fibrillin conserved domain-containing protein" evidence="2">
    <location>
        <begin position="29"/>
        <end position="341"/>
    </location>
</feature>
<name>A0A448ZI40_9STRA</name>
<evidence type="ECO:0000256" key="2">
    <source>
        <dbReference type="SAM" id="SignalP"/>
    </source>
</evidence>
<reference evidence="3 4" key="1">
    <citation type="submission" date="2019-01" db="EMBL/GenBank/DDBJ databases">
        <authorList>
            <person name="Ferrante I. M."/>
        </authorList>
    </citation>
    <scope>NUCLEOTIDE SEQUENCE [LARGE SCALE GENOMIC DNA]</scope>
    <source>
        <strain evidence="3 4">B856</strain>
    </source>
</reference>
<feature type="compositionally biased region" description="Basic and acidic residues" evidence="1">
    <location>
        <begin position="332"/>
        <end position="341"/>
    </location>
</feature>
<dbReference type="EMBL" id="CAACVS010000372">
    <property type="protein sequence ID" value="VEU41636.1"/>
    <property type="molecule type" value="Genomic_DNA"/>
</dbReference>
<proteinExistence type="predicted"/>
<feature type="compositionally biased region" description="Polar residues" evidence="1">
    <location>
        <begin position="66"/>
        <end position="76"/>
    </location>
</feature>
<keyword evidence="2" id="KW-0732">Signal</keyword>
<feature type="signal peptide" evidence="2">
    <location>
        <begin position="1"/>
        <end position="28"/>
    </location>
</feature>
<feature type="region of interest" description="Disordered" evidence="1">
    <location>
        <begin position="314"/>
        <end position="341"/>
    </location>
</feature>
<dbReference type="Proteomes" id="UP000291116">
    <property type="component" value="Unassembled WGS sequence"/>
</dbReference>
<dbReference type="AlphaFoldDB" id="A0A448ZI40"/>
<evidence type="ECO:0008006" key="5">
    <source>
        <dbReference type="Google" id="ProtNLM"/>
    </source>
</evidence>
<sequence length="341" mass="37678">MYALFTRRSSIVVSVLVFYVLESIEVSAWIPAAGKISPKSAALSFQRSSSNSGSVCYSTLEDKTEPSPQTTQLEPRLSSSIVLSTPKIKYTVPGMKRGWKENGVWMDEDGPRNGPPQNFWRQMGDERLYDENMQLVNNLLKLNTFDGKGLGINTSSSNRLSDMISGMVEKLEKTNSIRIPSLNRLILGNWAPIVRGGQVVAASNESKEGKITAVSVPYRFHVQRTGGQKLAHKTPYGQFDEHLEPEEELTIRELSSDGNTVSTTSSGVVNASGDKYESRLVKGLHNASESDSLYLGAITYVTKYLIIMRRFESSQEQEGDKPANGPVTEIWIKVDSDDGSK</sequence>
<evidence type="ECO:0000313" key="3">
    <source>
        <dbReference type="EMBL" id="VEU41636.1"/>
    </source>
</evidence>
<gene>
    <name evidence="3" type="ORF">PSNMU_V1.4_AUG-EV-PASAV3_0085670</name>
</gene>
<keyword evidence="4" id="KW-1185">Reference proteome</keyword>
<accession>A0A448ZI40</accession>